<sequence length="231" mass="24308">MTRKLMTFLAGLALVGVFAAAIAWAFPVQTTSAAEIDAVLTELETTPLQRDRPNGPQRGEGTEKALVLALINQTSQLSGLTRQQVLDELVAGQTLAQIASAHGTSADAVIAAVSANAKERLDKQVEKGRISQERADELLSRLQTKATELMNDATLGPKVAERQDQAAKMKVMPALIRHAAEATGLPVGDITGRLRDGESLTQIVTSAGGDINAVIDAATAEFRTAAESAVK</sequence>
<dbReference type="HOGENOM" id="CLU_1198819_0_0_0"/>
<feature type="signal peptide" evidence="1">
    <location>
        <begin position="1"/>
        <end position="25"/>
    </location>
</feature>
<reference evidence="2 3" key="1">
    <citation type="journal article" date="2011" name="J. Bacteriol.">
        <title>Draft genome sequence of the anoxygenic filamentous phototrophic bacterium Oscillochloris trichoides subsp. DG-6.</title>
        <authorList>
            <person name="Kuznetsov B.B."/>
            <person name="Ivanovsky R.N."/>
            <person name="Keppen O.I."/>
            <person name="Sukhacheva M.V."/>
            <person name="Bumazhkin B.K."/>
            <person name="Patutina E.O."/>
            <person name="Beletsky A.V."/>
            <person name="Mardanov A.V."/>
            <person name="Baslerov R.V."/>
            <person name="Panteleeva A.N."/>
            <person name="Kolganova T.V."/>
            <person name="Ravin N.V."/>
            <person name="Skryabin K.G."/>
        </authorList>
    </citation>
    <scope>NUCLEOTIDE SEQUENCE [LARGE SCALE GENOMIC DNA]</scope>
    <source>
        <strain evidence="2 3">DG-6</strain>
    </source>
</reference>
<gene>
    <name evidence="2" type="ORF">OSCT_0532</name>
</gene>
<dbReference type="Proteomes" id="UP000054010">
    <property type="component" value="Unassembled WGS sequence"/>
</dbReference>
<keyword evidence="1" id="KW-0732">Signal</keyword>
<feature type="chain" id="PRO_5003146903" evidence="1">
    <location>
        <begin position="26"/>
        <end position="231"/>
    </location>
</feature>
<keyword evidence="3" id="KW-1185">Reference proteome</keyword>
<evidence type="ECO:0000256" key="1">
    <source>
        <dbReference type="SAM" id="SignalP"/>
    </source>
</evidence>
<dbReference type="STRING" id="765420.OSCT_0532"/>
<evidence type="ECO:0000313" key="3">
    <source>
        <dbReference type="Proteomes" id="UP000054010"/>
    </source>
</evidence>
<dbReference type="OrthoDB" id="9821846at2"/>
<dbReference type="eggNOG" id="ENOG5033CEY">
    <property type="taxonomic scope" value="Bacteria"/>
</dbReference>
<dbReference type="EMBL" id="ADVR01000009">
    <property type="protein sequence ID" value="EFO81602.1"/>
    <property type="molecule type" value="Genomic_DNA"/>
</dbReference>
<organism evidence="2 3">
    <name type="scientific">Oscillochloris trichoides DG-6</name>
    <dbReference type="NCBI Taxonomy" id="765420"/>
    <lineage>
        <taxon>Bacteria</taxon>
        <taxon>Bacillati</taxon>
        <taxon>Chloroflexota</taxon>
        <taxon>Chloroflexia</taxon>
        <taxon>Chloroflexales</taxon>
        <taxon>Chloroflexineae</taxon>
        <taxon>Oscillochloridaceae</taxon>
        <taxon>Oscillochloris</taxon>
    </lineage>
</organism>
<proteinExistence type="predicted"/>
<comment type="caution">
    <text evidence="2">The sequence shown here is derived from an EMBL/GenBank/DDBJ whole genome shotgun (WGS) entry which is preliminary data.</text>
</comment>
<name>E1IB31_9CHLR</name>
<protein>
    <submittedName>
        <fullName evidence="2">Uncharacterized protein</fullName>
    </submittedName>
</protein>
<evidence type="ECO:0000313" key="2">
    <source>
        <dbReference type="EMBL" id="EFO81602.1"/>
    </source>
</evidence>
<accession>E1IB31</accession>
<dbReference type="AlphaFoldDB" id="E1IB31"/>